<dbReference type="GO" id="GO:0004843">
    <property type="term" value="F:cysteine-type deubiquitinase activity"/>
    <property type="evidence" value="ECO:0007669"/>
    <property type="project" value="UniProtKB-EC"/>
</dbReference>
<dbReference type="GO" id="GO:0090168">
    <property type="term" value="P:Golgi reassembly"/>
    <property type="evidence" value="ECO:0007669"/>
    <property type="project" value="TreeGrafter"/>
</dbReference>
<dbReference type="InterPro" id="IPR039087">
    <property type="entry name" value="VCPIP1"/>
</dbReference>
<feature type="compositionally biased region" description="Acidic residues" evidence="7">
    <location>
        <begin position="1112"/>
        <end position="1122"/>
    </location>
</feature>
<keyword evidence="10" id="KW-1185">Reference proteome</keyword>
<feature type="region of interest" description="Disordered" evidence="7">
    <location>
        <begin position="667"/>
        <end position="738"/>
    </location>
</feature>
<evidence type="ECO:0000313" key="9">
    <source>
        <dbReference type="EnsemblMetazoa" id="G6182.1:cds"/>
    </source>
</evidence>
<dbReference type="GO" id="GO:0071108">
    <property type="term" value="P:protein K48-linked deubiquitination"/>
    <property type="evidence" value="ECO:0007669"/>
    <property type="project" value="TreeGrafter"/>
</dbReference>
<feature type="domain" description="OTU" evidence="8">
    <location>
        <begin position="177"/>
        <end position="330"/>
    </location>
</feature>
<feature type="compositionally biased region" description="Basic and acidic residues" evidence="7">
    <location>
        <begin position="1053"/>
        <end position="1063"/>
    </location>
</feature>
<dbReference type="EnsemblMetazoa" id="G6182.1">
    <property type="protein sequence ID" value="G6182.1:cds"/>
    <property type="gene ID" value="G6182"/>
</dbReference>
<feature type="compositionally biased region" description="Basic and acidic residues" evidence="7">
    <location>
        <begin position="710"/>
        <end position="731"/>
    </location>
</feature>
<dbReference type="OMA" id="KHSTETD"/>
<dbReference type="GO" id="GO:0016320">
    <property type="term" value="P:endoplasmic reticulum membrane fusion"/>
    <property type="evidence" value="ECO:0007669"/>
    <property type="project" value="TreeGrafter"/>
</dbReference>
<protein>
    <recommendedName>
        <fullName evidence="2">ubiquitinyl hydrolase 1</fullName>
        <ecNumber evidence="2">3.4.19.12</ecNumber>
    </recommendedName>
</protein>
<feature type="compositionally biased region" description="Low complexity" evidence="7">
    <location>
        <begin position="1146"/>
        <end position="1156"/>
    </location>
</feature>
<evidence type="ECO:0000313" key="10">
    <source>
        <dbReference type="Proteomes" id="UP000005408"/>
    </source>
</evidence>
<dbReference type="PANTHER" id="PTHR14843:SF2">
    <property type="entry name" value="DEUBIQUITINATING PROTEIN VCPIP1"/>
    <property type="match status" value="1"/>
</dbReference>
<dbReference type="GO" id="GO:0035871">
    <property type="term" value="P:protein K11-linked deubiquitination"/>
    <property type="evidence" value="ECO:0007669"/>
    <property type="project" value="TreeGrafter"/>
</dbReference>
<dbReference type="Pfam" id="PF02338">
    <property type="entry name" value="OTU"/>
    <property type="match status" value="1"/>
</dbReference>
<evidence type="ECO:0000256" key="5">
    <source>
        <dbReference type="ARBA" id="ARBA00022801"/>
    </source>
</evidence>
<dbReference type="PROSITE" id="PS50802">
    <property type="entry name" value="OTU"/>
    <property type="match status" value="1"/>
</dbReference>
<proteinExistence type="predicted"/>
<evidence type="ECO:0000256" key="1">
    <source>
        <dbReference type="ARBA" id="ARBA00000707"/>
    </source>
</evidence>
<feature type="compositionally biased region" description="Basic and acidic residues" evidence="7">
    <location>
        <begin position="667"/>
        <end position="683"/>
    </location>
</feature>
<feature type="compositionally biased region" description="Polar residues" evidence="7">
    <location>
        <begin position="834"/>
        <end position="847"/>
    </location>
</feature>
<keyword evidence="4" id="KW-0833">Ubl conjugation pathway</keyword>
<evidence type="ECO:0000256" key="7">
    <source>
        <dbReference type="SAM" id="MobiDB-lite"/>
    </source>
</evidence>
<dbReference type="EC" id="3.4.19.12" evidence="2"/>
<evidence type="ECO:0000259" key="8">
    <source>
        <dbReference type="PROSITE" id="PS50802"/>
    </source>
</evidence>
<dbReference type="AlphaFoldDB" id="A0A8W8NKK7"/>
<dbReference type="GO" id="GO:0016567">
    <property type="term" value="P:protein ubiquitination"/>
    <property type="evidence" value="ECO:0007669"/>
    <property type="project" value="InterPro"/>
</dbReference>
<comment type="catalytic activity">
    <reaction evidence="1">
        <text>Thiol-dependent hydrolysis of ester, thioester, amide, peptide and isopeptide bonds formed by the C-terminal Gly of ubiquitin (a 76-residue protein attached to proteins as an intracellular targeting signal).</text>
        <dbReference type="EC" id="3.4.19.12"/>
    </reaction>
</comment>
<evidence type="ECO:0000256" key="3">
    <source>
        <dbReference type="ARBA" id="ARBA00022670"/>
    </source>
</evidence>
<dbReference type="Pfam" id="PF19437">
    <property type="entry name" value="VCIP135_N"/>
    <property type="match status" value="1"/>
</dbReference>
<reference evidence="9" key="1">
    <citation type="submission" date="2022-08" db="UniProtKB">
        <authorList>
            <consortium name="EnsemblMetazoa"/>
        </authorList>
    </citation>
    <scope>IDENTIFICATION</scope>
    <source>
        <strain evidence="9">05x7-T-G4-1.051#20</strain>
    </source>
</reference>
<dbReference type="Proteomes" id="UP000005408">
    <property type="component" value="Unassembled WGS sequence"/>
</dbReference>
<dbReference type="FunFam" id="3.90.70.80:FF:000004">
    <property type="entry name" value="deubiquitinating protein VCIP135 isoform X2"/>
    <property type="match status" value="1"/>
</dbReference>
<evidence type="ECO:0000256" key="4">
    <source>
        <dbReference type="ARBA" id="ARBA00022786"/>
    </source>
</evidence>
<evidence type="ECO:0000256" key="6">
    <source>
        <dbReference type="ARBA" id="ARBA00022807"/>
    </source>
</evidence>
<dbReference type="CDD" id="cd22769">
    <property type="entry name" value="OTU_VCIP135"/>
    <property type="match status" value="1"/>
</dbReference>
<dbReference type="InterPro" id="IPR048857">
    <property type="entry name" value="OTU1_Ubl"/>
</dbReference>
<name>A0A8W8NKK7_MAGGI</name>
<dbReference type="PANTHER" id="PTHR14843">
    <property type="entry name" value="DEUBIQUITINATING PROTEIN VCIP135"/>
    <property type="match status" value="1"/>
</dbReference>
<keyword evidence="6" id="KW-0788">Thiol protease</keyword>
<dbReference type="GO" id="GO:0006508">
    <property type="term" value="P:proteolysis"/>
    <property type="evidence" value="ECO:0007669"/>
    <property type="project" value="UniProtKB-KW"/>
</dbReference>
<keyword evidence="5" id="KW-0378">Hydrolase</keyword>
<organism evidence="9 10">
    <name type="scientific">Magallana gigas</name>
    <name type="common">Pacific oyster</name>
    <name type="synonym">Crassostrea gigas</name>
    <dbReference type="NCBI Taxonomy" id="29159"/>
    <lineage>
        <taxon>Eukaryota</taxon>
        <taxon>Metazoa</taxon>
        <taxon>Spiralia</taxon>
        <taxon>Lophotrochozoa</taxon>
        <taxon>Mollusca</taxon>
        <taxon>Bivalvia</taxon>
        <taxon>Autobranchia</taxon>
        <taxon>Pteriomorphia</taxon>
        <taxon>Ostreida</taxon>
        <taxon>Ostreoidea</taxon>
        <taxon>Ostreidae</taxon>
        <taxon>Magallana</taxon>
    </lineage>
</organism>
<dbReference type="CDD" id="cd17059">
    <property type="entry name" value="Ubl_OTU1"/>
    <property type="match status" value="1"/>
</dbReference>
<dbReference type="InterPro" id="IPR003323">
    <property type="entry name" value="OTU_dom"/>
</dbReference>
<feature type="region of interest" description="Disordered" evidence="7">
    <location>
        <begin position="1043"/>
        <end position="1079"/>
    </location>
</feature>
<dbReference type="Gene3D" id="3.10.20.90">
    <property type="entry name" value="Phosphatidylinositol 3-kinase Catalytic Subunit, Chain A, domain 1"/>
    <property type="match status" value="1"/>
</dbReference>
<keyword evidence="3" id="KW-0645">Protease</keyword>
<dbReference type="OrthoDB" id="10012024at2759"/>
<feature type="region of interest" description="Disordered" evidence="7">
    <location>
        <begin position="1107"/>
        <end position="1195"/>
    </location>
</feature>
<sequence>MRKSSSGSPDSYKILYGTCPDEQCKAKLYFPSYDKSIECTNCGQRHEKSAIKNVAEVTNPKVALHNILKNILLGNVKPKKGADNVKVLGLSNYVCKIVSPILTKYGMDKNTGSAKLLSELGQPAVLDCGKILGDRAFLIEEENLDIIGYGKDRTGSAHYLSDTLKVIRIANDNETRLVPIHADGDGHCLVHAVSRALVGRELFWHGLRVNLMHHFQSKLTTYKDLFRDFIDVDEWEAIINECDPDFVPQDGEPLGLRNIHVFGLANVLRRPIILLDSISGIESSGDYSGVFLPGLLPPNECKGRDGVLNKPLCIAWSSMGRNHYIPLVGIKGKEQPLLPRDMIQRAWGLPSMQIDKYMDFNENGSCVIGGNKCLSDKYIRTLVSAMEKVYMDKYGVHPQLVADTHQYLYRTLGMVGARMEEVLKTTREAIQRKTLYRCLTCEAIMEYQLHEEWFQKGGSLYNLAVKTHGKLKSDKKYSFPQQGAVCSYDKDQDKLVPDPGRCKPSTCTYCQGENVRLVNGDGSVCYENGDRTNTPAVTSRCMCGFKHFWDGKEYDNLPEIFPISMEWNGEVVTEKVVWFQYESDITLNSNVFEVAHKLVQKHFPGEFGSERLVQRVVDTILRHTAPKVKDKEGASTSVVSPYQDTEWSAEEPSKIILTGHKQKTLHKEELTVSQKEKMVKKQIETQAPKQQQKKSQELAAAGSKSSPSKPKVETVQRKELSPVPMETDKSSSHKKIRVATSDGRQVMLSVEGQVNFDTLQNMIYKAVKVPPERQRIRIGFPPKELKRPSDSDINEPIPLSHGDKISLEIIPLTHSLSESGAESSHKQEHKALKHSSSSPAKSKQHWSSFEEDIHSNSFEPLLHSFHEHAGNTSNSLDAAVASLTIMATLKGRDLWTHVQTMPHLFSVGGLFYKQVERDLGLVDGKHCTLPTLPGKVFRYNQPENRLELCMEPYGHFPIEPDVENRAKETRPIFGSRSEGSFSAFSGAVGQEKSKQAAFTGQGHSLKSMPDIERMPEDIPENIHHHARHSHTLCNPYVHQESIAEEPEDQSVAEVEKTKGGGDRKAKHHRMGPGYSVIDHSNVNRTNQSIQQFKDLAESIERTMHEEISKIDEEMEKLDEEEEEKKSRTSSVGSSHTPGYHDDAKTTQDTSPSDTTDNMCSVTSEAMEVTGSEEGRQLPTMADDQVTEPGQTMDEQ</sequence>
<accession>A0A8W8NKK7</accession>
<dbReference type="InterPro" id="IPR045827">
    <property type="entry name" value="VCPIP1_N"/>
</dbReference>
<evidence type="ECO:0000256" key="2">
    <source>
        <dbReference type="ARBA" id="ARBA00012759"/>
    </source>
</evidence>
<feature type="region of interest" description="Disordered" evidence="7">
    <location>
        <begin position="816"/>
        <end position="848"/>
    </location>
</feature>